<evidence type="ECO:0000313" key="6">
    <source>
        <dbReference type="Proteomes" id="UP001143372"/>
    </source>
</evidence>
<gene>
    <name evidence="5" type="ORF">GCM10008179_08460</name>
</gene>
<dbReference type="PANTHER" id="PTHR43537">
    <property type="entry name" value="TRANSCRIPTIONAL REGULATOR, GNTR FAMILY"/>
    <property type="match status" value="1"/>
</dbReference>
<dbReference type="SUPFAM" id="SSF48008">
    <property type="entry name" value="GntR ligand-binding domain-like"/>
    <property type="match status" value="1"/>
</dbReference>
<dbReference type="Pfam" id="PF07729">
    <property type="entry name" value="FCD"/>
    <property type="match status" value="1"/>
</dbReference>
<dbReference type="InterPro" id="IPR036390">
    <property type="entry name" value="WH_DNA-bd_sf"/>
</dbReference>
<dbReference type="SMART" id="SM00895">
    <property type="entry name" value="FCD"/>
    <property type="match status" value="1"/>
</dbReference>
<dbReference type="PANTHER" id="PTHR43537:SF45">
    <property type="entry name" value="GNTR FAMILY REGULATORY PROTEIN"/>
    <property type="match status" value="1"/>
</dbReference>
<keyword evidence="6" id="KW-1185">Reference proteome</keyword>
<dbReference type="Proteomes" id="UP001143372">
    <property type="component" value="Unassembled WGS sequence"/>
</dbReference>
<dbReference type="InterPro" id="IPR008920">
    <property type="entry name" value="TF_FadR/GntR_C"/>
</dbReference>
<dbReference type="PROSITE" id="PS50949">
    <property type="entry name" value="HTH_GNTR"/>
    <property type="match status" value="1"/>
</dbReference>
<name>A0A9W6J0L3_9HYPH</name>
<dbReference type="EMBL" id="BSFI01000004">
    <property type="protein sequence ID" value="GLK67208.1"/>
    <property type="molecule type" value="Genomic_DNA"/>
</dbReference>
<dbReference type="InterPro" id="IPR000524">
    <property type="entry name" value="Tscrpt_reg_HTH_GntR"/>
</dbReference>
<dbReference type="Pfam" id="PF00392">
    <property type="entry name" value="GntR"/>
    <property type="match status" value="1"/>
</dbReference>
<accession>A0A9W6J0L3</accession>
<dbReference type="GO" id="GO:0003677">
    <property type="term" value="F:DNA binding"/>
    <property type="evidence" value="ECO:0007669"/>
    <property type="project" value="UniProtKB-KW"/>
</dbReference>
<keyword evidence="1" id="KW-0805">Transcription regulation</keyword>
<dbReference type="AlphaFoldDB" id="A0A9W6J0L3"/>
<dbReference type="InterPro" id="IPR011711">
    <property type="entry name" value="GntR_C"/>
</dbReference>
<evidence type="ECO:0000256" key="1">
    <source>
        <dbReference type="ARBA" id="ARBA00023015"/>
    </source>
</evidence>
<evidence type="ECO:0000259" key="4">
    <source>
        <dbReference type="PROSITE" id="PS50949"/>
    </source>
</evidence>
<dbReference type="SUPFAM" id="SSF46785">
    <property type="entry name" value="Winged helix' DNA-binding domain"/>
    <property type="match status" value="2"/>
</dbReference>
<keyword evidence="3" id="KW-0804">Transcription</keyword>
<dbReference type="InterPro" id="IPR036388">
    <property type="entry name" value="WH-like_DNA-bd_sf"/>
</dbReference>
<reference evidence="5" key="2">
    <citation type="submission" date="2023-01" db="EMBL/GenBank/DDBJ databases">
        <authorList>
            <person name="Sun Q."/>
            <person name="Evtushenko L."/>
        </authorList>
    </citation>
    <scope>NUCLEOTIDE SEQUENCE</scope>
    <source>
        <strain evidence="5">VKM B-2347</strain>
    </source>
</reference>
<organism evidence="5 6">
    <name type="scientific">Hansschlegelia plantiphila</name>
    <dbReference type="NCBI Taxonomy" id="374655"/>
    <lineage>
        <taxon>Bacteria</taxon>
        <taxon>Pseudomonadati</taxon>
        <taxon>Pseudomonadota</taxon>
        <taxon>Alphaproteobacteria</taxon>
        <taxon>Hyphomicrobiales</taxon>
        <taxon>Methylopilaceae</taxon>
        <taxon>Hansschlegelia</taxon>
    </lineage>
</organism>
<keyword evidence="2" id="KW-0238">DNA-binding</keyword>
<sequence length="335" mass="36785">MIVRNGVCVPQSSASVRDRVWSVVLKAIATEAIAPGTVLFEAVIADALVTSRTPVRAALEMLREDGRVAKLEGRGYIVLAPDGSAPRQRRRIDRTGFSALSHGSAVGRAPAAWSRLLDQMEAEIAMAAVHGPLRILEAEVSKLHGVSRTVVREALSRLDRGGLIYKDEQLHWRVTPLTIRRVRDLYELRRALEPVALRRAAERGGLAQTAADMRDRLVALGASRDPAAADVQAFERELHIDMLSLCCNPEIMKALRVAQVQVASNRDLFEAMAAWHPMIIAEHIEIANSLANGDVSGAERQLIAHLSDRKVEIIEDLLAKVATFETPLPSYLQRS</sequence>
<feature type="domain" description="HTH gntR-type" evidence="4">
    <location>
        <begin position="14"/>
        <end position="81"/>
    </location>
</feature>
<evidence type="ECO:0000256" key="3">
    <source>
        <dbReference type="ARBA" id="ARBA00023163"/>
    </source>
</evidence>
<dbReference type="GO" id="GO:0003700">
    <property type="term" value="F:DNA-binding transcription factor activity"/>
    <property type="evidence" value="ECO:0007669"/>
    <property type="project" value="InterPro"/>
</dbReference>
<comment type="caution">
    <text evidence="5">The sequence shown here is derived from an EMBL/GenBank/DDBJ whole genome shotgun (WGS) entry which is preliminary data.</text>
</comment>
<dbReference type="Gene3D" id="1.10.10.10">
    <property type="entry name" value="Winged helix-like DNA-binding domain superfamily/Winged helix DNA-binding domain"/>
    <property type="match status" value="2"/>
</dbReference>
<evidence type="ECO:0000256" key="2">
    <source>
        <dbReference type="ARBA" id="ARBA00023125"/>
    </source>
</evidence>
<reference evidence="5" key="1">
    <citation type="journal article" date="2014" name="Int. J. Syst. Evol. Microbiol.">
        <title>Complete genome sequence of Corynebacterium casei LMG S-19264T (=DSM 44701T), isolated from a smear-ripened cheese.</title>
        <authorList>
            <consortium name="US DOE Joint Genome Institute (JGI-PGF)"/>
            <person name="Walter F."/>
            <person name="Albersmeier A."/>
            <person name="Kalinowski J."/>
            <person name="Ruckert C."/>
        </authorList>
    </citation>
    <scope>NUCLEOTIDE SEQUENCE</scope>
    <source>
        <strain evidence="5">VKM B-2347</strain>
    </source>
</reference>
<protein>
    <recommendedName>
        <fullName evidence="4">HTH gntR-type domain-containing protein</fullName>
    </recommendedName>
</protein>
<dbReference type="Gene3D" id="1.20.120.530">
    <property type="entry name" value="GntR ligand-binding domain-like"/>
    <property type="match status" value="1"/>
</dbReference>
<evidence type="ECO:0000313" key="5">
    <source>
        <dbReference type="EMBL" id="GLK67208.1"/>
    </source>
</evidence>
<proteinExistence type="predicted"/>